<evidence type="ECO:0000313" key="2">
    <source>
        <dbReference type="EMBL" id="QBK93164.1"/>
    </source>
</evidence>
<dbReference type="Gene3D" id="3.90.550.10">
    <property type="entry name" value="Spore Coat Polysaccharide Biosynthesis Protein SpsA, Chain A"/>
    <property type="match status" value="1"/>
</dbReference>
<proteinExistence type="predicted"/>
<sequence>MNGNSYIPGAVCLAKSLKTKYDKICMVTDDVSESAISTLKSHFTHVVPIQKIVKKFRGLRGRKQKTIYTKEFLSTICTKLMVLSLTRYKKVCFVDADVLFVKSPDSIFKLSAPAGSFIDPWSRPVCGSYGPLYHGQAVTLPNMKDEKSFVAIGSFMLLEPSEDAMKRFRSILDSCDVYGLNIGTKNSPDEIMIAEVFPEGWSNISIRYHIIYWKWIEKIYGKKLNKDDIIGYHYFNKEKPWMRKREDWPKSYEDIGYWYDVYDNEEKVELPIPVRIRIKGGKIIQDCEVYMGRPCNMGGWSKVDQVSKGNKRWCNPYKGPEAAEKYEIYIREKIDKDPTMLKELKSFGGITIGCWCSPTKMGTIDKPICHAMVIVKIYVEKFL</sequence>
<reference evidence="2" key="1">
    <citation type="journal article" date="2019" name="MBio">
        <title>Virus Genomes from Deep Sea Sediments Expand the Ocean Megavirome and Support Independent Origins of Viral Gigantism.</title>
        <authorList>
            <person name="Backstrom D."/>
            <person name="Yutin N."/>
            <person name="Jorgensen S.L."/>
            <person name="Dharamshi J."/>
            <person name="Homa F."/>
            <person name="Zaremba-Niedwiedzka K."/>
            <person name="Spang A."/>
            <person name="Wolf Y.I."/>
            <person name="Koonin E.V."/>
            <person name="Ettema T.J."/>
        </authorList>
    </citation>
    <scope>NUCLEOTIDE SEQUENCE</scope>
</reference>
<dbReference type="InterPro" id="IPR025475">
    <property type="entry name" value="DUF4326"/>
</dbReference>
<dbReference type="PANTHER" id="PTHR11183">
    <property type="entry name" value="GLYCOGENIN SUBFAMILY MEMBER"/>
    <property type="match status" value="1"/>
</dbReference>
<dbReference type="InterPro" id="IPR029044">
    <property type="entry name" value="Nucleotide-diphossugar_trans"/>
</dbReference>
<name>A0A481ZB57_9VIRU</name>
<feature type="domain" description="DUF4326" evidence="1">
    <location>
        <begin position="281"/>
        <end position="375"/>
    </location>
</feature>
<gene>
    <name evidence="2" type="ORF">LCPAC403_02980</name>
</gene>
<accession>A0A481ZB57</accession>
<protein>
    <recommendedName>
        <fullName evidence="1">DUF4326 domain-containing protein</fullName>
    </recommendedName>
</protein>
<organism evidence="2">
    <name type="scientific">Pithovirus LCPAC403</name>
    <dbReference type="NCBI Taxonomy" id="2506596"/>
    <lineage>
        <taxon>Viruses</taxon>
        <taxon>Pithoviruses</taxon>
    </lineage>
</organism>
<dbReference type="EMBL" id="MK500590">
    <property type="protein sequence ID" value="QBK93164.1"/>
    <property type="molecule type" value="Genomic_DNA"/>
</dbReference>
<evidence type="ECO:0000259" key="1">
    <source>
        <dbReference type="Pfam" id="PF14216"/>
    </source>
</evidence>
<dbReference type="SUPFAM" id="SSF53448">
    <property type="entry name" value="Nucleotide-diphospho-sugar transferases"/>
    <property type="match status" value="1"/>
</dbReference>
<dbReference type="InterPro" id="IPR050587">
    <property type="entry name" value="GNT1/Glycosyltrans_8"/>
</dbReference>
<dbReference type="Pfam" id="PF14216">
    <property type="entry name" value="DUF4326"/>
    <property type="match status" value="1"/>
</dbReference>